<feature type="compositionally biased region" description="Polar residues" evidence="3">
    <location>
        <begin position="469"/>
        <end position="486"/>
    </location>
</feature>
<dbReference type="CDD" id="cd02257">
    <property type="entry name" value="Peptidase_C19"/>
    <property type="match status" value="1"/>
</dbReference>
<dbReference type="OrthoDB" id="265776at2759"/>
<dbReference type="Pfam" id="PF00443">
    <property type="entry name" value="UCH"/>
    <property type="match status" value="1"/>
</dbReference>
<comment type="caution">
    <text evidence="5">The sequence shown here is derived from an EMBL/GenBank/DDBJ whole genome shotgun (WGS) entry which is preliminary data.</text>
</comment>
<dbReference type="InterPro" id="IPR028889">
    <property type="entry name" value="USP"/>
</dbReference>
<keyword evidence="5" id="KW-0378">Hydrolase</keyword>
<sequence>MNSDFVFGSQHDSHECMIWLLNKIQNEVVIEVENKIDYYSSNNYDFQNHGVGTSRYICTLRHEIKCMNRNCDFIQTSLEPCLSVSLSVPSPRKININFISLYPKREMTCFSCQIFDNSLTVKNLKDQIMNEVKNVSSKNMIAYLFKPTGLSQFLKDDSFIDKKFNELAIFEIPEQSNLPPNYISSIVIFVIGDFPNGKIIRIPFVASLNDALNYRQLCFELLKEGNFLLPRPYYKMTQNFKIILQTSDNSGIKGSIYNQSLPESEHGNILRIIVEWDLSLKAEFENMNYNLINRNKSFNNHFDLKPIPLINLIDNFVKIEPIENWECDKCGKESGYIKICFDSMPDILVFYLKRFATVIFFNLIIQIKNDRNVAIPFEGLNLDKYVFKGFNNIYNLTGHYTSANKNCVDHQWRLFNDLSVSSLNATNNITISSNSYMLFYQKQTSFPWFPENIPKNIIEYYFDEVKPHNQNNNRSGKNDGRTNNGSKDGITSYRRRNNLNFEIKILSWLLGCLLRLLQHLNKSKIFGIFPPFFNQNTPAFKYSINSFIELKSSTAINAFEGISIPLKTDLLNTIGTVSDLNEFQNFSVT</sequence>
<dbReference type="GO" id="GO:0004843">
    <property type="term" value="F:cysteine-type deubiquitinase activity"/>
    <property type="evidence" value="ECO:0007669"/>
    <property type="project" value="UniProtKB-EC"/>
</dbReference>
<dbReference type="SUPFAM" id="SSF54001">
    <property type="entry name" value="Cysteine proteinases"/>
    <property type="match status" value="1"/>
</dbReference>
<keyword evidence="6" id="KW-1185">Reference proteome</keyword>
<feature type="domain" description="USP" evidence="4">
    <location>
        <begin position="1"/>
        <end position="443"/>
    </location>
</feature>
<dbReference type="InterPro" id="IPR001394">
    <property type="entry name" value="Peptidase_C19_UCH"/>
</dbReference>
<dbReference type="Gene3D" id="3.90.70.10">
    <property type="entry name" value="Cysteine proteinases"/>
    <property type="match status" value="2"/>
</dbReference>
<feature type="region of interest" description="Disordered" evidence="3">
    <location>
        <begin position="469"/>
        <end position="489"/>
    </location>
</feature>
<accession>A0A8S9ZUA9</accession>
<dbReference type="PANTHER" id="PTHR21646">
    <property type="entry name" value="UBIQUITIN CARBOXYL-TERMINAL HYDROLASE"/>
    <property type="match status" value="1"/>
</dbReference>
<protein>
    <recommendedName>
        <fullName evidence="2">ubiquitinyl hydrolase 1</fullName>
        <ecNumber evidence="2">3.4.19.12</ecNumber>
    </recommendedName>
</protein>
<gene>
    <name evidence="5" type="ORF">Mgra_00003724</name>
</gene>
<evidence type="ECO:0000256" key="2">
    <source>
        <dbReference type="ARBA" id="ARBA00012759"/>
    </source>
</evidence>
<dbReference type="EMBL" id="JABEBT010000026">
    <property type="protein sequence ID" value="KAF7636778.1"/>
    <property type="molecule type" value="Genomic_DNA"/>
</dbReference>
<proteinExistence type="predicted"/>
<dbReference type="InterPro" id="IPR050185">
    <property type="entry name" value="Ub_carboxyl-term_hydrolase"/>
</dbReference>
<dbReference type="PROSITE" id="PS50235">
    <property type="entry name" value="USP_3"/>
    <property type="match status" value="1"/>
</dbReference>
<dbReference type="PANTHER" id="PTHR21646:SF104">
    <property type="entry name" value="UBIQUITIN CARBOXYL-TERMINAL HYDROLASE"/>
    <property type="match status" value="1"/>
</dbReference>
<evidence type="ECO:0000256" key="1">
    <source>
        <dbReference type="ARBA" id="ARBA00000707"/>
    </source>
</evidence>
<organism evidence="5 6">
    <name type="scientific">Meloidogyne graminicola</name>
    <dbReference type="NCBI Taxonomy" id="189291"/>
    <lineage>
        <taxon>Eukaryota</taxon>
        <taxon>Metazoa</taxon>
        <taxon>Ecdysozoa</taxon>
        <taxon>Nematoda</taxon>
        <taxon>Chromadorea</taxon>
        <taxon>Rhabditida</taxon>
        <taxon>Tylenchina</taxon>
        <taxon>Tylenchomorpha</taxon>
        <taxon>Tylenchoidea</taxon>
        <taxon>Meloidogynidae</taxon>
        <taxon>Meloidogyninae</taxon>
        <taxon>Meloidogyne</taxon>
    </lineage>
</organism>
<evidence type="ECO:0000259" key="4">
    <source>
        <dbReference type="PROSITE" id="PS50235"/>
    </source>
</evidence>
<dbReference type="EC" id="3.4.19.12" evidence="2"/>
<comment type="catalytic activity">
    <reaction evidence="1">
        <text>Thiol-dependent hydrolysis of ester, thioester, amide, peptide and isopeptide bonds formed by the C-terminal Gly of ubiquitin (a 76-residue protein attached to proteins as an intracellular targeting signal).</text>
        <dbReference type="EC" id="3.4.19.12"/>
    </reaction>
</comment>
<dbReference type="GO" id="GO:0016579">
    <property type="term" value="P:protein deubiquitination"/>
    <property type="evidence" value="ECO:0007669"/>
    <property type="project" value="InterPro"/>
</dbReference>
<name>A0A8S9ZUA9_9BILA</name>
<evidence type="ECO:0000256" key="3">
    <source>
        <dbReference type="SAM" id="MobiDB-lite"/>
    </source>
</evidence>
<dbReference type="AlphaFoldDB" id="A0A8S9ZUA9"/>
<dbReference type="Proteomes" id="UP000605970">
    <property type="component" value="Unassembled WGS sequence"/>
</dbReference>
<reference evidence="5" key="1">
    <citation type="journal article" date="2020" name="Ecol. Evol.">
        <title>Genome structure and content of the rice root-knot nematode (Meloidogyne graminicola).</title>
        <authorList>
            <person name="Phan N.T."/>
            <person name="Danchin E.G.J."/>
            <person name="Klopp C."/>
            <person name="Perfus-Barbeoch L."/>
            <person name="Kozlowski D.K."/>
            <person name="Koutsovoulos G.D."/>
            <person name="Lopez-Roques C."/>
            <person name="Bouchez O."/>
            <person name="Zahm M."/>
            <person name="Besnard G."/>
            <person name="Bellafiore S."/>
        </authorList>
    </citation>
    <scope>NUCLEOTIDE SEQUENCE</scope>
    <source>
        <strain evidence="5">VN-18</strain>
    </source>
</reference>
<dbReference type="InterPro" id="IPR038765">
    <property type="entry name" value="Papain-like_cys_pep_sf"/>
</dbReference>
<evidence type="ECO:0000313" key="6">
    <source>
        <dbReference type="Proteomes" id="UP000605970"/>
    </source>
</evidence>
<evidence type="ECO:0000313" key="5">
    <source>
        <dbReference type="EMBL" id="KAF7636778.1"/>
    </source>
</evidence>